<dbReference type="Proteomes" id="UP000320672">
    <property type="component" value="Chromosome"/>
</dbReference>
<evidence type="ECO:0000256" key="1">
    <source>
        <dbReference type="ARBA" id="ARBA00022553"/>
    </source>
</evidence>
<evidence type="ECO:0000256" key="2">
    <source>
        <dbReference type="PROSITE-ProRule" id="PRU00169"/>
    </source>
</evidence>
<dbReference type="PROSITE" id="PS50110">
    <property type="entry name" value="RESPONSE_REGULATORY"/>
    <property type="match status" value="1"/>
</dbReference>
<evidence type="ECO:0000313" key="4">
    <source>
        <dbReference type="EMBL" id="QDS95698.1"/>
    </source>
</evidence>
<dbReference type="PANTHER" id="PTHR44591">
    <property type="entry name" value="STRESS RESPONSE REGULATOR PROTEIN 1"/>
    <property type="match status" value="1"/>
</dbReference>
<dbReference type="AlphaFoldDB" id="A0A517MLD2"/>
<dbReference type="Pfam" id="PF00072">
    <property type="entry name" value="Response_reg"/>
    <property type="match status" value="1"/>
</dbReference>
<dbReference type="GO" id="GO:0000160">
    <property type="term" value="P:phosphorelay signal transduction system"/>
    <property type="evidence" value="ECO:0007669"/>
    <property type="project" value="InterPro"/>
</dbReference>
<keyword evidence="1 2" id="KW-0597">Phosphoprotein</keyword>
<dbReference type="PANTHER" id="PTHR44591:SF19">
    <property type="entry name" value="TWO-COMPONENT RESPONSE REGULATOR-RELATED"/>
    <property type="match status" value="1"/>
</dbReference>
<evidence type="ECO:0000313" key="5">
    <source>
        <dbReference type="Proteomes" id="UP000320672"/>
    </source>
</evidence>
<accession>A0A517MLD2</accession>
<name>A0A517MLD2_9BACT</name>
<dbReference type="InterPro" id="IPR050595">
    <property type="entry name" value="Bact_response_regulator"/>
</dbReference>
<dbReference type="KEGG" id="rml:FF011L_44980"/>
<keyword evidence="5" id="KW-1185">Reference proteome</keyword>
<dbReference type="Gene3D" id="3.40.50.2300">
    <property type="match status" value="1"/>
</dbReference>
<dbReference type="InterPro" id="IPR011006">
    <property type="entry name" value="CheY-like_superfamily"/>
</dbReference>
<sequence length="396" mass="43103">MSLVNRKVLFVDDDQKLLQGIERRFGDRFDLQVADSAKHALTLFDRKSPFAVVVSDMRMPVMDGLEFIERARQSTKHTVYMMLTGNQDLTTASEAVNRGQVFRFLTKPCPSRLLGEAIEAGIQQYSLLQVEQDLLQNTFCGSVVVLTEVLELAHPKLFRRSHAVSAVLAQIMKHLGIEECWEYRLAAQLANVGCVVSLSDESAAADGIGSATIGVQQAQAGKRLIRNIPRLEAVAEMVGNHPTAIGKFTLKPSSTQERIESGATLVRAAMEAEAFERSGLPSAAIAQAVTARMPEIPSLVVDAFPTACGSRDAGGATRIVIEVTARQLREGMVLAEHVESQADGSRLMSKGTRLSQSYIERLQHIVRRELLKPIFVFKPATSGSPLSGDAKTGSST</sequence>
<dbReference type="RefSeq" id="WP_218932779.1">
    <property type="nucleotide sequence ID" value="NZ_CP036262.1"/>
</dbReference>
<dbReference type="SUPFAM" id="SSF52172">
    <property type="entry name" value="CheY-like"/>
    <property type="match status" value="1"/>
</dbReference>
<dbReference type="InterPro" id="IPR001789">
    <property type="entry name" value="Sig_transdc_resp-reg_receiver"/>
</dbReference>
<proteinExistence type="predicted"/>
<evidence type="ECO:0000259" key="3">
    <source>
        <dbReference type="PROSITE" id="PS50110"/>
    </source>
</evidence>
<organism evidence="4 5">
    <name type="scientific">Roseimaritima multifibrata</name>
    <dbReference type="NCBI Taxonomy" id="1930274"/>
    <lineage>
        <taxon>Bacteria</taxon>
        <taxon>Pseudomonadati</taxon>
        <taxon>Planctomycetota</taxon>
        <taxon>Planctomycetia</taxon>
        <taxon>Pirellulales</taxon>
        <taxon>Pirellulaceae</taxon>
        <taxon>Roseimaritima</taxon>
    </lineage>
</organism>
<dbReference type="EMBL" id="CP036262">
    <property type="protein sequence ID" value="QDS95698.1"/>
    <property type="molecule type" value="Genomic_DNA"/>
</dbReference>
<protein>
    <submittedName>
        <fullName evidence="4">Hydrogenase transcriptional regulatory protein hupR1</fullName>
    </submittedName>
</protein>
<feature type="domain" description="Response regulatory" evidence="3">
    <location>
        <begin position="7"/>
        <end position="122"/>
    </location>
</feature>
<gene>
    <name evidence="4" type="primary">hupR1_2</name>
    <name evidence="4" type="ORF">FF011L_44980</name>
</gene>
<reference evidence="4 5" key="1">
    <citation type="submission" date="2019-02" db="EMBL/GenBank/DDBJ databases">
        <title>Deep-cultivation of Planctomycetes and their phenomic and genomic characterization uncovers novel biology.</title>
        <authorList>
            <person name="Wiegand S."/>
            <person name="Jogler M."/>
            <person name="Boedeker C."/>
            <person name="Pinto D."/>
            <person name="Vollmers J."/>
            <person name="Rivas-Marin E."/>
            <person name="Kohn T."/>
            <person name="Peeters S.H."/>
            <person name="Heuer A."/>
            <person name="Rast P."/>
            <person name="Oberbeckmann S."/>
            <person name="Bunk B."/>
            <person name="Jeske O."/>
            <person name="Meyerdierks A."/>
            <person name="Storesund J.E."/>
            <person name="Kallscheuer N."/>
            <person name="Luecker S."/>
            <person name="Lage O.M."/>
            <person name="Pohl T."/>
            <person name="Merkel B.J."/>
            <person name="Hornburger P."/>
            <person name="Mueller R.-W."/>
            <person name="Bruemmer F."/>
            <person name="Labrenz M."/>
            <person name="Spormann A.M."/>
            <person name="Op den Camp H."/>
            <person name="Overmann J."/>
            <person name="Amann R."/>
            <person name="Jetten M.S.M."/>
            <person name="Mascher T."/>
            <person name="Medema M.H."/>
            <person name="Devos D.P."/>
            <person name="Kaster A.-K."/>
            <person name="Ovreas L."/>
            <person name="Rohde M."/>
            <person name="Galperin M.Y."/>
            <person name="Jogler C."/>
        </authorList>
    </citation>
    <scope>NUCLEOTIDE SEQUENCE [LARGE SCALE GENOMIC DNA]</scope>
    <source>
        <strain evidence="4 5">FF011L</strain>
    </source>
</reference>
<dbReference type="SMART" id="SM00448">
    <property type="entry name" value="REC"/>
    <property type="match status" value="1"/>
</dbReference>
<feature type="modified residue" description="4-aspartylphosphate" evidence="2">
    <location>
        <position position="56"/>
    </location>
</feature>